<dbReference type="EMBL" id="QRHA01000010">
    <property type="protein sequence ID" value="RDV24435.1"/>
    <property type="molecule type" value="Genomic_DNA"/>
</dbReference>
<comment type="caution">
    <text evidence="2">The sequence shown here is derived from an EMBL/GenBank/DDBJ whole genome shotgun (WGS) entry which is preliminary data.</text>
</comment>
<keyword evidence="3" id="KW-1185">Reference proteome</keyword>
<organism evidence="2 3">
    <name type="scientific">Alteromonas aestuariivivens</name>
    <dbReference type="NCBI Taxonomy" id="1938339"/>
    <lineage>
        <taxon>Bacteria</taxon>
        <taxon>Pseudomonadati</taxon>
        <taxon>Pseudomonadota</taxon>
        <taxon>Gammaproteobacteria</taxon>
        <taxon>Alteromonadales</taxon>
        <taxon>Alteromonadaceae</taxon>
        <taxon>Alteromonas/Salinimonas group</taxon>
        <taxon>Alteromonas</taxon>
    </lineage>
</organism>
<evidence type="ECO:0000313" key="2">
    <source>
        <dbReference type="EMBL" id="RDV24435.1"/>
    </source>
</evidence>
<dbReference type="AlphaFoldDB" id="A0A3D8M4F9"/>
<dbReference type="NCBIfam" id="TIGR01965">
    <property type="entry name" value="VCBS_repeat"/>
    <property type="match status" value="3"/>
</dbReference>
<proteinExistence type="predicted"/>
<evidence type="ECO:0000259" key="1">
    <source>
        <dbReference type="PROSITE" id="PS50268"/>
    </source>
</evidence>
<dbReference type="Proteomes" id="UP000256561">
    <property type="component" value="Unassembled WGS sequence"/>
</dbReference>
<dbReference type="Pfam" id="PF17963">
    <property type="entry name" value="Big_9"/>
    <property type="match status" value="6"/>
</dbReference>
<dbReference type="InterPro" id="IPR040853">
    <property type="entry name" value="RapA2_cadherin-like"/>
</dbReference>
<gene>
    <name evidence="2" type="ORF">DXV75_13485</name>
</gene>
<dbReference type="PANTHER" id="PTHR34720:SF9">
    <property type="entry name" value="BLR4714 PROTEIN"/>
    <property type="match status" value="1"/>
</dbReference>
<dbReference type="Gene3D" id="2.60.40.3440">
    <property type="match status" value="1"/>
</dbReference>
<name>A0A3D8M4F9_9ALTE</name>
<dbReference type="Gene3D" id="2.60.40.10">
    <property type="entry name" value="Immunoglobulins"/>
    <property type="match status" value="1"/>
</dbReference>
<dbReference type="Gene3D" id="2.60.40.2810">
    <property type="match status" value="4"/>
</dbReference>
<dbReference type="PANTHER" id="PTHR34720">
    <property type="entry name" value="MICROCYSTIN DEPENDENT PROTEIN"/>
    <property type="match status" value="1"/>
</dbReference>
<dbReference type="NCBIfam" id="NF012211">
    <property type="entry name" value="tand_rpt_95"/>
    <property type="match status" value="7"/>
</dbReference>
<dbReference type="GO" id="GO:0005509">
    <property type="term" value="F:calcium ion binding"/>
    <property type="evidence" value="ECO:0007669"/>
    <property type="project" value="InterPro"/>
</dbReference>
<accession>A0A3D8M4F9</accession>
<feature type="domain" description="Cadherin" evidence="1">
    <location>
        <begin position="203"/>
        <end position="334"/>
    </location>
</feature>
<dbReference type="GO" id="GO:0007156">
    <property type="term" value="P:homophilic cell adhesion via plasma membrane adhesion molecules"/>
    <property type="evidence" value="ECO:0007669"/>
    <property type="project" value="InterPro"/>
</dbReference>
<evidence type="ECO:0000313" key="3">
    <source>
        <dbReference type="Proteomes" id="UP000256561"/>
    </source>
</evidence>
<dbReference type="GO" id="GO:0016020">
    <property type="term" value="C:membrane"/>
    <property type="evidence" value="ECO:0007669"/>
    <property type="project" value="InterPro"/>
</dbReference>
<dbReference type="Pfam" id="PF17803">
    <property type="entry name" value="Cadherin_4"/>
    <property type="match status" value="1"/>
</dbReference>
<dbReference type="RefSeq" id="WP_115593957.1">
    <property type="nucleotide sequence ID" value="NZ_QRHA01000010.1"/>
</dbReference>
<dbReference type="CDD" id="cd11304">
    <property type="entry name" value="Cadherin_repeat"/>
    <property type="match status" value="1"/>
</dbReference>
<reference evidence="3" key="1">
    <citation type="submission" date="2018-08" db="EMBL/GenBank/DDBJ databases">
        <authorList>
            <person name="Zhang J."/>
            <person name="Du Z.-J."/>
        </authorList>
    </citation>
    <scope>NUCLEOTIDE SEQUENCE [LARGE SCALE GENOMIC DNA]</scope>
    <source>
        <strain evidence="3">KCTC 52655</strain>
    </source>
</reference>
<sequence>NGSLTLNSDGTFTYVHDGGETTSDSFTYQANDGSSTSNTVTVSISITADNDAPVAVADSYSVTEGGTLNGTSVLSNDTDAESDSLTAVQVSSPANGSLTLNSDGTFTYVHDGGETTSDSFTYQANDGSSNSNTVTVSISITADNDAPVAKDDSVAVDEDSTDNVIPVLDNDIDPEGDELTITQATASEGSVSINSDGTLSYTPEENATDSVTIRYTISDANGLTDTASVTVSINPQNDAPQADAQTITLDEDTNTGITLTATDIDGDSLSYELVSQPENGTLTGNAPELVYTPAPDFFGQDEFTFRANDGTEDSELAVISITVEDVLDNKAPLAVNDAFEVLKNSTANRLDVLLNDSDPDGDKITVVQVYANLGEVSVTTDGAVVYSPMTDSTQNDLLTYVIEDEFGESASAEVHITVVTEDNLPPIAVDDSVTMQTGETITLDVLANDYDPEDDAIELVAVSGDVGEVVIVDGALQFTPQSNIHGDYLITYSIRDAAGNFASAEVLVNVESESGPFITLPEDLCSELTVMANALYTKVDLGQASAVDRFGNVLPVSLLDGNTLYPPGINQAFWSATDAEGNTAIATQLVCVAPLVSIQKDQTVLKGSSTTIGVYLNGESPVYPLVVPYTLSGDATEEDHNLEAGDLIIESGTTAYIALDTFINESNRSDRVVTVSLDESLNRGAKDEHNVLLTERNIEPDVTLQVLQNHIKRLTVSRRGGAISVISMVEDPNLTDSHQYAWITSDHRLVNEATNDTAFIFDPSLLEAGIYHVSIEVTDSGAPQLSDSETIYIEVVEELLSFDDHSLDSDGDLIPDHMEGYQDTDGDGIPDFLDRIDECNVLQEVAKVHDAFLIEGQAGVCLRRGDHSIGGETGGAQITNDDIAQDELDELVDDPDAINVGGIFDYIAYGMPEQGTQFAIVMPQRKPIPADAVYRKFRPGSGWGFFIEDANNSLWSTPGDVGFCPPPDVNSGNSVWTPGLTEGHWCVQQIIEDGGVNDDDNLVNGTIVDPGGVGVMITSNALPEASDDSVTLVVNQEITVDVIANDTDQNGDPLLLTSATTTIGEVSIVDNAIHYVAALDYVGEITINYGVTDSNGGTDHAVLTINLIDNKAPLITNDSSEILQGETATLNLLTNDSDPDGDQMRLLSVEHSGVSFSENGEVVFTPQSDFYGVLVIDYQVSDEWGNQSFGQWSVTVTEYHRIEASTRGGGSLYGLLLLGVFVSVIRKVNWKANRGGI</sequence>
<protein>
    <submittedName>
        <fullName evidence="2">Tandem-95 repeat protein</fullName>
    </submittedName>
</protein>
<dbReference type="InterPro" id="IPR010221">
    <property type="entry name" value="VCBS_dom"/>
</dbReference>
<dbReference type="InterPro" id="IPR013783">
    <property type="entry name" value="Ig-like_fold"/>
</dbReference>
<dbReference type="OrthoDB" id="5242130at2"/>
<dbReference type="PROSITE" id="PS50268">
    <property type="entry name" value="CADHERIN_2"/>
    <property type="match status" value="1"/>
</dbReference>
<feature type="non-terminal residue" evidence="2">
    <location>
        <position position="1"/>
    </location>
</feature>
<dbReference type="InterPro" id="IPR002126">
    <property type="entry name" value="Cadherin-like_dom"/>
</dbReference>